<dbReference type="Proteomes" id="UP000198519">
    <property type="component" value="Unassembled WGS sequence"/>
</dbReference>
<dbReference type="STRING" id="488535.SAMN04487963_2895"/>
<dbReference type="RefSeq" id="WP_092023810.1">
    <property type="nucleotide sequence ID" value="NZ_FOUE01000004.1"/>
</dbReference>
<dbReference type="Gene3D" id="1.25.40.10">
    <property type="entry name" value="Tetratricopeptide repeat domain"/>
    <property type="match status" value="2"/>
</dbReference>
<evidence type="ECO:0000256" key="1">
    <source>
        <dbReference type="PROSITE-ProRule" id="PRU00339"/>
    </source>
</evidence>
<proteinExistence type="predicted"/>
<dbReference type="SUPFAM" id="SSF48452">
    <property type="entry name" value="TPR-like"/>
    <property type="match status" value="2"/>
</dbReference>
<gene>
    <name evidence="3" type="ORF">SAMN04487963_2895</name>
</gene>
<evidence type="ECO:0000256" key="2">
    <source>
        <dbReference type="SAM" id="SignalP"/>
    </source>
</evidence>
<name>A0A1I4RQJ2_9GAMM</name>
<dbReference type="SMART" id="SM00028">
    <property type="entry name" value="TPR"/>
    <property type="match status" value="5"/>
</dbReference>
<reference evidence="4" key="1">
    <citation type="submission" date="2016-10" db="EMBL/GenBank/DDBJ databases">
        <authorList>
            <person name="Varghese N."/>
            <person name="Submissions S."/>
        </authorList>
    </citation>
    <scope>NUCLEOTIDE SEQUENCE [LARGE SCALE GENOMIC DNA]</scope>
    <source>
        <strain evidence="4">CGMCC 1.7061</strain>
    </source>
</reference>
<evidence type="ECO:0000313" key="4">
    <source>
        <dbReference type="Proteomes" id="UP000198519"/>
    </source>
</evidence>
<dbReference type="InterPro" id="IPR011990">
    <property type="entry name" value="TPR-like_helical_dom_sf"/>
</dbReference>
<sequence>MTIVRHIRRALAAGTLMGSAIWAPAISAQESFQVNLNQDGDTIGDMRPVYLQYRAQALPAISPREAARRYQQLFEQSDEPEVRIDALNRLSNLQQLAEEDLRFSPEKEMEVYQDALGSYDEILGRGAFQGRLDELLYQMAKAHAYVGQNPQSIARLKQMVGLYPDSSLVPEARFRIAEAAFSAGQYREAELMYRQVLNDTAASEQRSSQSLNDKAHYMLGWAQYKQGAFGRASASFLEVLDKQNERTQGFGAIPAASLDMIDDTFRIIAIMAAKQGGEAALGAMLDGTPDRGYVSLLYDRLVDFYVGTGEYLDAVEVANAFIERYPDNRGVPAFRVQNVDVFMASGDSVRAWRARESFVEAYQSSMAFESLGDPERQRWWEYCRMVADHYYRQASEGGAPATVKAGFSKASGYYAVLADRVADAGEILRLAGDSALQAGDYPAANRYYRRAAYSAGSYPGAADAGWASLILEREGLAEGSTGLVDLPGYAASADRFALAFPDDHRLGELQADVAGRLLAANDYAGADRFAGLAIGNAGEDSGIQYNAWLVAAESLGALARHSDAEHAWRQALALTAVGSVVVSVEEAQTLNRQLATSIYRQGEVADRSGDLDRAIAHYQRIEAVAPGSEVAVKGRFDATNALLHGERWQAAINELQRFRQDYPADRLTPQISEKLVYAYQASGQPVRAADELVQHGSGDWQTRLRAAELYHAGAAEPSRNAIYQAFLAQGIVADSPDAHIQHQRIRQRLVESAGEAERGDGLRRDIVETEQASRWHSEETLAWAAQAALALGVESAEQFEAIALVYPLSESLAKKQRLMESAKAYFNLIQQFSDGPLYSESLYRRAELYRAMARDLMASSRPPELTELELMQYEMLLEEQAFPFEELAIEVHEENHQQLAQGQFDEWVQRSLQALAELHPGRYAREMQWMGWDNKSVTQREDDA</sequence>
<keyword evidence="1" id="KW-0802">TPR repeat</keyword>
<feature type="signal peptide" evidence="2">
    <location>
        <begin position="1"/>
        <end position="25"/>
    </location>
</feature>
<evidence type="ECO:0000313" key="3">
    <source>
        <dbReference type="EMBL" id="SFM54542.1"/>
    </source>
</evidence>
<feature type="repeat" description="TPR" evidence="1">
    <location>
        <begin position="595"/>
        <end position="628"/>
    </location>
</feature>
<dbReference type="EMBL" id="FOUE01000004">
    <property type="protein sequence ID" value="SFM54542.1"/>
    <property type="molecule type" value="Genomic_DNA"/>
</dbReference>
<dbReference type="OrthoDB" id="9806825at2"/>
<organism evidence="3 4">
    <name type="scientific">Marinobacter zhejiangensis</name>
    <dbReference type="NCBI Taxonomy" id="488535"/>
    <lineage>
        <taxon>Bacteria</taxon>
        <taxon>Pseudomonadati</taxon>
        <taxon>Pseudomonadota</taxon>
        <taxon>Gammaproteobacteria</taxon>
        <taxon>Pseudomonadales</taxon>
        <taxon>Marinobacteraceae</taxon>
        <taxon>Marinobacter</taxon>
    </lineage>
</organism>
<keyword evidence="4" id="KW-1185">Reference proteome</keyword>
<dbReference type="PROSITE" id="PS50005">
    <property type="entry name" value="TPR"/>
    <property type="match status" value="1"/>
</dbReference>
<keyword evidence="2" id="KW-0732">Signal</keyword>
<protein>
    <submittedName>
        <fullName evidence="3">Tetratricopeptide repeat-containing protein</fullName>
    </submittedName>
</protein>
<dbReference type="AlphaFoldDB" id="A0A1I4RQJ2"/>
<dbReference type="InterPro" id="IPR019734">
    <property type="entry name" value="TPR_rpt"/>
</dbReference>
<accession>A0A1I4RQJ2</accession>
<feature type="chain" id="PRO_5011436160" evidence="2">
    <location>
        <begin position="26"/>
        <end position="944"/>
    </location>
</feature>